<feature type="region of interest" description="Disordered" evidence="1">
    <location>
        <begin position="51"/>
        <end position="72"/>
    </location>
</feature>
<evidence type="ECO:0000313" key="2">
    <source>
        <dbReference type="EMBL" id="RRT44532.1"/>
    </source>
</evidence>
<protein>
    <submittedName>
        <fullName evidence="2">Uncharacterized protein</fullName>
    </submittedName>
</protein>
<name>A0A426XYK6_ENSVE</name>
<evidence type="ECO:0000313" key="3">
    <source>
        <dbReference type="Proteomes" id="UP000287651"/>
    </source>
</evidence>
<reference evidence="2 3" key="1">
    <citation type="journal article" date="2014" name="Agronomy (Basel)">
        <title>A Draft Genome Sequence for Ensete ventricosum, the Drought-Tolerant Tree Against Hunger.</title>
        <authorList>
            <person name="Harrison J."/>
            <person name="Moore K.A."/>
            <person name="Paszkiewicz K."/>
            <person name="Jones T."/>
            <person name="Grant M."/>
            <person name="Ambacheew D."/>
            <person name="Muzemil S."/>
            <person name="Studholme D.J."/>
        </authorList>
    </citation>
    <scope>NUCLEOTIDE SEQUENCE [LARGE SCALE GENOMIC DNA]</scope>
</reference>
<comment type="caution">
    <text evidence="2">The sequence shown here is derived from an EMBL/GenBank/DDBJ whole genome shotgun (WGS) entry which is preliminary data.</text>
</comment>
<organism evidence="2 3">
    <name type="scientific">Ensete ventricosum</name>
    <name type="common">Abyssinian banana</name>
    <name type="synonym">Musa ensete</name>
    <dbReference type="NCBI Taxonomy" id="4639"/>
    <lineage>
        <taxon>Eukaryota</taxon>
        <taxon>Viridiplantae</taxon>
        <taxon>Streptophyta</taxon>
        <taxon>Embryophyta</taxon>
        <taxon>Tracheophyta</taxon>
        <taxon>Spermatophyta</taxon>
        <taxon>Magnoliopsida</taxon>
        <taxon>Liliopsida</taxon>
        <taxon>Zingiberales</taxon>
        <taxon>Musaceae</taxon>
        <taxon>Ensete</taxon>
    </lineage>
</organism>
<evidence type="ECO:0000256" key="1">
    <source>
        <dbReference type="SAM" id="MobiDB-lite"/>
    </source>
</evidence>
<dbReference type="EMBL" id="AMZH03016407">
    <property type="protein sequence ID" value="RRT44532.1"/>
    <property type="molecule type" value="Genomic_DNA"/>
</dbReference>
<dbReference type="AlphaFoldDB" id="A0A426XYK6"/>
<gene>
    <name evidence="2" type="ORF">B296_00043666</name>
</gene>
<proteinExistence type="predicted"/>
<dbReference type="Proteomes" id="UP000287651">
    <property type="component" value="Unassembled WGS sequence"/>
</dbReference>
<sequence length="72" mass="7964">MTGKSGVVFAALIVIGIFTRLPTVTCLGRVVNDAMADRYWLDSAVPHNRRIERERPSLTRGSLEAPKPNQLT</sequence>
<accession>A0A426XYK6</accession>